<dbReference type="GO" id="GO:0050151">
    <property type="term" value="F:oleate hydratase activity"/>
    <property type="evidence" value="ECO:0007669"/>
    <property type="project" value="InterPro"/>
</dbReference>
<keyword evidence="1" id="KW-0812">Transmembrane</keyword>
<evidence type="ECO:0008006" key="4">
    <source>
        <dbReference type="Google" id="ProtNLM"/>
    </source>
</evidence>
<dbReference type="EMBL" id="QEAP01000669">
    <property type="protein sequence ID" value="TPX61267.1"/>
    <property type="molecule type" value="Genomic_DNA"/>
</dbReference>
<dbReference type="PANTHER" id="PTHR37417">
    <property type="entry name" value="67 KDA MYOSIN-CROSS-REACTIVE ANTIGEN FAMILY PROTEIN (AFU_ORTHOLOGUE AFUA_5G09970)"/>
    <property type="match status" value="1"/>
</dbReference>
<organism evidence="2 3">
    <name type="scientific">Chytriomyces confervae</name>
    <dbReference type="NCBI Taxonomy" id="246404"/>
    <lineage>
        <taxon>Eukaryota</taxon>
        <taxon>Fungi</taxon>
        <taxon>Fungi incertae sedis</taxon>
        <taxon>Chytridiomycota</taxon>
        <taxon>Chytridiomycota incertae sedis</taxon>
        <taxon>Chytridiomycetes</taxon>
        <taxon>Chytridiales</taxon>
        <taxon>Chytriomycetaceae</taxon>
        <taxon>Chytriomyces</taxon>
    </lineage>
</organism>
<gene>
    <name evidence="2" type="ORF">CcCBS67573_g08938</name>
</gene>
<name>A0A507ED53_9FUNG</name>
<dbReference type="OrthoDB" id="545169at2759"/>
<dbReference type="InterPro" id="IPR010354">
    <property type="entry name" value="Oleate_hydratase"/>
</dbReference>
<keyword evidence="1" id="KW-0472">Membrane</keyword>
<feature type="transmembrane region" description="Helical" evidence="1">
    <location>
        <begin position="12"/>
        <end position="29"/>
    </location>
</feature>
<dbReference type="InterPro" id="IPR036188">
    <property type="entry name" value="FAD/NAD-bd_sf"/>
</dbReference>
<dbReference type="GO" id="GO:0006631">
    <property type="term" value="P:fatty acid metabolic process"/>
    <property type="evidence" value="ECO:0007669"/>
    <property type="project" value="InterPro"/>
</dbReference>
<proteinExistence type="predicted"/>
<feature type="non-terminal residue" evidence="2">
    <location>
        <position position="442"/>
    </location>
</feature>
<accession>A0A507ED53</accession>
<dbReference type="Gene3D" id="3.50.50.60">
    <property type="entry name" value="FAD/NAD(P)-binding domain"/>
    <property type="match status" value="1"/>
</dbReference>
<protein>
    <recommendedName>
        <fullName evidence="4">Oleate hydratase</fullName>
    </recommendedName>
</protein>
<evidence type="ECO:0000256" key="1">
    <source>
        <dbReference type="SAM" id="Phobius"/>
    </source>
</evidence>
<dbReference type="PANTHER" id="PTHR37417:SF2">
    <property type="entry name" value="67 KDA MYOSIN-CROSS-REACTIVE ANTIGEN FAMILY PROTEIN (AFU_ORTHOLOGUE AFUA_5G09970)"/>
    <property type="match status" value="1"/>
</dbReference>
<dbReference type="SUPFAM" id="SSF51905">
    <property type="entry name" value="FAD/NAD(P)-binding domain"/>
    <property type="match status" value="1"/>
</dbReference>
<dbReference type="AlphaFoldDB" id="A0A507ED53"/>
<dbReference type="STRING" id="246404.A0A507ED53"/>
<evidence type="ECO:0000313" key="3">
    <source>
        <dbReference type="Proteomes" id="UP000320333"/>
    </source>
</evidence>
<reference evidence="2 3" key="1">
    <citation type="journal article" date="2019" name="Sci. Rep.">
        <title>Comparative genomics of chytrid fungi reveal insights into the obligate biotrophic and pathogenic lifestyle of Synchytrium endobioticum.</title>
        <authorList>
            <person name="van de Vossenberg B.T.L.H."/>
            <person name="Warris S."/>
            <person name="Nguyen H.D.T."/>
            <person name="van Gent-Pelzer M.P.E."/>
            <person name="Joly D.L."/>
            <person name="van de Geest H.C."/>
            <person name="Bonants P.J.M."/>
            <person name="Smith D.S."/>
            <person name="Levesque C.A."/>
            <person name="van der Lee T.A.J."/>
        </authorList>
    </citation>
    <scope>NUCLEOTIDE SEQUENCE [LARGE SCALE GENOMIC DNA]</scope>
    <source>
        <strain evidence="2 3">CBS 675.73</strain>
    </source>
</reference>
<evidence type="ECO:0000313" key="2">
    <source>
        <dbReference type="EMBL" id="TPX61267.1"/>
    </source>
</evidence>
<sequence length="442" mass="50057">MTAAVPTIPTKAYLIGGGIASLSSAVYMIRHANMNPKDIEIFENLKVTGGSMDASGDHKKAYLMRGGRMFDQEAYTCLFDLLSEIPSIYNEGKSCKDDIFEFSVQIPTDAHARLIEEGCVKADASKLGVSLVDNARFGELLVMPENLIQGRGINDYFTDAFFESNFWYCMRSTFAFQPWHSLIEFKRYCLRFMHEVPKLFNLGGVWRSPFNQYDSVIKPTTMWLEERGVIFHFDTEVTSLDFQVTDAERSVYRIHMNKNGVPQTIDVAKTDLVFTTLGSLTAASSVGDMNTPPAPVEQTVAEMDPTWKLWNDISKRQPDFGRPEVFSRDMNASKFESFSVTCYNDTFMKRYIEWSGNQPGSGALVTFKHSKWGMSIVVPHQPHFANQPENVHVFWGYGLFPDEVGNFVKKPMRDCTGAEIMTEVLSMLQFDAEMSDILEHCT</sequence>
<keyword evidence="3" id="KW-1185">Reference proteome</keyword>
<dbReference type="Pfam" id="PF06100">
    <property type="entry name" value="MCRA"/>
    <property type="match status" value="1"/>
</dbReference>
<dbReference type="Gene3D" id="3.30.9.80">
    <property type="match status" value="1"/>
</dbReference>
<dbReference type="Proteomes" id="UP000320333">
    <property type="component" value="Unassembled WGS sequence"/>
</dbReference>
<comment type="caution">
    <text evidence="2">The sequence shown here is derived from an EMBL/GenBank/DDBJ whole genome shotgun (WGS) entry which is preliminary data.</text>
</comment>
<keyword evidence="1" id="KW-1133">Transmembrane helix</keyword>
<dbReference type="GO" id="GO:0071949">
    <property type="term" value="F:FAD binding"/>
    <property type="evidence" value="ECO:0007669"/>
    <property type="project" value="InterPro"/>
</dbReference>